<dbReference type="Proteomes" id="UP000583127">
    <property type="component" value="Unassembled WGS sequence"/>
</dbReference>
<accession>A0A7Y0FGE7</accession>
<dbReference type="AlphaFoldDB" id="A0A7Y0FGE7"/>
<proteinExistence type="predicted"/>
<gene>
    <name evidence="2" type="ORF">HHL14_30140</name>
</gene>
<keyword evidence="1" id="KW-1133">Transmembrane helix</keyword>
<dbReference type="RefSeq" id="WP_169501271.1">
    <property type="nucleotide sequence ID" value="NZ_JABBFZ010000029.1"/>
</dbReference>
<dbReference type="EMBL" id="JABBFZ010000029">
    <property type="protein sequence ID" value="NML35072.1"/>
    <property type="molecule type" value="Genomic_DNA"/>
</dbReference>
<dbReference type="InterPro" id="IPR007383">
    <property type="entry name" value="DUF445"/>
</dbReference>
<keyword evidence="3" id="KW-1185">Reference proteome</keyword>
<reference evidence="2 3" key="1">
    <citation type="submission" date="2020-04" db="EMBL/GenBank/DDBJ databases">
        <title>Paraburkholderia sp. G-4-1-8 isolated from soil.</title>
        <authorList>
            <person name="Dahal R.H."/>
        </authorList>
    </citation>
    <scope>NUCLEOTIDE SEQUENCE [LARGE SCALE GENOMIC DNA]</scope>
    <source>
        <strain evidence="2 3">G-4-1-8</strain>
    </source>
</reference>
<keyword evidence="1" id="KW-0472">Membrane</keyword>
<comment type="caution">
    <text evidence="2">The sequence shown here is derived from an EMBL/GenBank/DDBJ whole genome shotgun (WGS) entry which is preliminary data.</text>
</comment>
<dbReference type="PANTHER" id="PTHR38442:SF1">
    <property type="entry name" value="INNER MEMBRANE PROTEIN"/>
    <property type="match status" value="1"/>
</dbReference>
<evidence type="ECO:0000313" key="3">
    <source>
        <dbReference type="Proteomes" id="UP000583127"/>
    </source>
</evidence>
<feature type="transmembrane region" description="Helical" evidence="1">
    <location>
        <begin position="21"/>
        <end position="42"/>
    </location>
</feature>
<evidence type="ECO:0000256" key="1">
    <source>
        <dbReference type="SAM" id="Phobius"/>
    </source>
</evidence>
<dbReference type="Pfam" id="PF04286">
    <property type="entry name" value="DUF445"/>
    <property type="match status" value="1"/>
</dbReference>
<dbReference type="PROSITE" id="PS51257">
    <property type="entry name" value="PROKAR_LIPOPROTEIN"/>
    <property type="match status" value="1"/>
</dbReference>
<evidence type="ECO:0000313" key="2">
    <source>
        <dbReference type="EMBL" id="NML35072.1"/>
    </source>
</evidence>
<keyword evidence="1" id="KW-0812">Transmembrane</keyword>
<dbReference type="PANTHER" id="PTHR38442">
    <property type="entry name" value="INNER MEMBRANE PROTEIN-RELATED"/>
    <property type="match status" value="1"/>
</dbReference>
<sequence length="432" mass="48168">MSTDRNADKSIELKKARRTPLLLLVAAACVFVVTAFLPRGVWVDGIKAVAEAAMVGALADWFAVAALFRRVPIPLVSAHTAIIPRHKHKIADNLARFVQDKFLDAPSLVGLIRRHDPAQSVTAWLTEPANTARLGDYVVRLTGGILDVADDARIQSFIRDALRDVLAKVDLSQSLGAILDTLTRDGRHQQLLDTAIDQVIALLREEPSREFIAARIVDWVKSEYPKMEKLLPSAWLGDKGADAIASAANRMLEQIAENPTHELRERFDEATRKLIAKLKTDPAFIEQGEALKHYLVEGEAFSAYVKDMWGDLRAWLKRDLRSADSVLHARVAAMGQWIGHELAHDPALRQSLNDHLEEAARAMAPDFAQFLTRHISDTVKNWDAREMSRQIELNIGKDLQYIRINGTLVGGFIGLLLYVSSQLLEMLRVHLG</sequence>
<protein>
    <submittedName>
        <fullName evidence="2">DUF445 family protein</fullName>
    </submittedName>
</protein>
<name>A0A7Y0FGE7_9BURK</name>
<dbReference type="GO" id="GO:0005886">
    <property type="term" value="C:plasma membrane"/>
    <property type="evidence" value="ECO:0007669"/>
    <property type="project" value="TreeGrafter"/>
</dbReference>
<organism evidence="2 3">
    <name type="scientific">Paraburkholderia antibiotica</name>
    <dbReference type="NCBI Taxonomy" id="2728839"/>
    <lineage>
        <taxon>Bacteria</taxon>
        <taxon>Pseudomonadati</taxon>
        <taxon>Pseudomonadota</taxon>
        <taxon>Betaproteobacteria</taxon>
        <taxon>Burkholderiales</taxon>
        <taxon>Burkholderiaceae</taxon>
        <taxon>Paraburkholderia</taxon>
    </lineage>
</organism>